<evidence type="ECO:0000313" key="2">
    <source>
        <dbReference type="RefSeq" id="XP_075098824.1"/>
    </source>
</evidence>
<organism evidence="1 2">
    <name type="scientific">Nicotiana tabacum</name>
    <name type="common">Common tobacco</name>
    <dbReference type="NCBI Taxonomy" id="4097"/>
    <lineage>
        <taxon>Eukaryota</taxon>
        <taxon>Viridiplantae</taxon>
        <taxon>Streptophyta</taxon>
        <taxon>Embryophyta</taxon>
        <taxon>Tracheophyta</taxon>
        <taxon>Spermatophyta</taxon>
        <taxon>Magnoliopsida</taxon>
        <taxon>eudicotyledons</taxon>
        <taxon>Gunneridae</taxon>
        <taxon>Pentapetalae</taxon>
        <taxon>asterids</taxon>
        <taxon>lamiids</taxon>
        <taxon>Solanales</taxon>
        <taxon>Solanaceae</taxon>
        <taxon>Nicotianoideae</taxon>
        <taxon>Nicotianeae</taxon>
        <taxon>Nicotiana</taxon>
    </lineage>
</organism>
<keyword evidence="1" id="KW-1185">Reference proteome</keyword>
<protein>
    <submittedName>
        <fullName evidence="2">Uncharacterized protein LOC107787023</fullName>
    </submittedName>
</protein>
<gene>
    <name evidence="2" type="primary">LOC107787023</name>
</gene>
<name>A0AC58TNL1_TOBAC</name>
<dbReference type="Proteomes" id="UP000790787">
    <property type="component" value="Chromosome 22"/>
</dbReference>
<reference evidence="1" key="1">
    <citation type="journal article" date="2014" name="Nat. Commun.">
        <title>The tobacco genome sequence and its comparison with those of tomato and potato.</title>
        <authorList>
            <person name="Sierro N."/>
            <person name="Battey J.N."/>
            <person name="Ouadi S."/>
            <person name="Bakaher N."/>
            <person name="Bovet L."/>
            <person name="Willig A."/>
            <person name="Goepfert S."/>
            <person name="Peitsch M.C."/>
            <person name="Ivanov N.V."/>
        </authorList>
    </citation>
    <scope>NUCLEOTIDE SEQUENCE [LARGE SCALE GENOMIC DNA]</scope>
</reference>
<dbReference type="RefSeq" id="XP_075098824.1">
    <property type="nucleotide sequence ID" value="XM_075242723.1"/>
</dbReference>
<accession>A0AC58TNL1</accession>
<sequence>MAINTEDSRTTPADATAAPIIDQHHPLFLQPSDTPGSSLISVKLTGPANYTLWSSTMHIMNSVSDELLSDTVYISSAHKVWMDLKEIFDKVNGSRVLFLHKQIATLTQGISSVSTYFSKLKELWAEFDALMPCLGCGCEESKKYVEHVEYQRFLQFLMGLNETYSQSSNQILNMSSRPSINKAYSMIISEESRRVLAQPLQVTKVHDVTALFSSKGANSFVAQLNNKSNIGHNHTYLGDGMTHTGATTLFSNKNNAGSGYNFFGGNNHSVSNYRSRKDSLHCDYCNFKGHTRENCYKLHGYPSDFKSKKKGGFGTANFVQGNTGNYPSETLSSSNTGQAGSTVNFAGISQMQQTNQSFQAGIPQFTQEQYNQILQLLGKQTECSGSAITACMPSCADITEILTKWIVDSGASSHMVNRYNLLTNAKAISNDKGKSALPTGSIAKIRHIGSAYLLKDLNVSNVMHIPDFKFNLLSVSKLTKEMKWVVMFFPDFFIFQELFSGQVRGIDREKDGLYVFNFTTGGSVVSQVSAEVKDSIPRPIPIVNIIRTDESISVALWHRRLGHVPLETMRKLEYFHTIECNTKDTHCTNVHSASVKYFRSDNGCEFFNSQMTDLLQSLGIVHQSSCVYTPQHNGVAERRHRYILETARAHRFQAAVPLRFWGECVFTAVYIIYRLPSGVLQGKSPFEIMFGHSPSLQHMRVFRCLGYMTNVKRIEKFSPKAVPAVFLGYSTTQKGYKMYEIHTKQFHISSDLFPILDSFTFLSIPPPDSPHTSIPSSNTPFSNSLPTTKASSPVHSDAGLPQEDCPVSTLPSTKTRKSAKTSRPPIWLKAYVSLGNGNIHYCYPIYDMITYANVSPFFATALAVYSAITEPKTYNEAMKDPR</sequence>
<proteinExistence type="predicted"/>
<reference evidence="2" key="2">
    <citation type="submission" date="2025-08" db="UniProtKB">
        <authorList>
            <consortium name="RefSeq"/>
        </authorList>
    </citation>
    <scope>IDENTIFICATION</scope>
    <source>
        <tissue evidence="2">Leaf</tissue>
    </source>
</reference>
<evidence type="ECO:0000313" key="1">
    <source>
        <dbReference type="Proteomes" id="UP000790787"/>
    </source>
</evidence>